<proteinExistence type="predicted"/>
<dbReference type="Gene3D" id="3.40.50.1240">
    <property type="entry name" value="Phosphoglycerate mutase-like"/>
    <property type="match status" value="1"/>
</dbReference>
<dbReference type="AlphaFoldDB" id="A0A915EPD3"/>
<dbReference type="PANTHER" id="PTHR16469:SF5">
    <property type="entry name" value="PHOSPHOGLYCERATE MUTASE FAMILY PROTEIN"/>
    <property type="match status" value="1"/>
</dbReference>
<dbReference type="GO" id="GO:0016791">
    <property type="term" value="F:phosphatase activity"/>
    <property type="evidence" value="ECO:0007669"/>
    <property type="project" value="UniProtKB-ARBA"/>
</dbReference>
<protein>
    <submittedName>
        <fullName evidence="2">Uncharacterized protein</fullName>
    </submittedName>
</protein>
<dbReference type="InterPro" id="IPR029033">
    <property type="entry name" value="His_PPase_superfam"/>
</dbReference>
<name>A0A915EPD3_9BILA</name>
<evidence type="ECO:0000313" key="1">
    <source>
        <dbReference type="Proteomes" id="UP000887574"/>
    </source>
</evidence>
<dbReference type="CDD" id="cd07067">
    <property type="entry name" value="HP_PGM_like"/>
    <property type="match status" value="1"/>
</dbReference>
<dbReference type="Proteomes" id="UP000887574">
    <property type="component" value="Unplaced"/>
</dbReference>
<dbReference type="InterPro" id="IPR051710">
    <property type="entry name" value="Phosphatase_SH3-domain"/>
</dbReference>
<dbReference type="PANTHER" id="PTHR16469">
    <property type="entry name" value="UBIQUITIN-ASSOCIATED AND SH3 DOMAIN-CONTAINING BA-RELATED"/>
    <property type="match status" value="1"/>
</dbReference>
<dbReference type="InterPro" id="IPR013078">
    <property type="entry name" value="His_Pase_superF_clade-1"/>
</dbReference>
<dbReference type="Pfam" id="PF00300">
    <property type="entry name" value="His_Phos_1"/>
    <property type="match status" value="1"/>
</dbReference>
<dbReference type="SUPFAM" id="SSF53254">
    <property type="entry name" value="Phosphoglycerate mutase-like"/>
    <property type="match status" value="1"/>
</dbReference>
<organism evidence="1 2">
    <name type="scientific">Ditylenchus dipsaci</name>
    <dbReference type="NCBI Taxonomy" id="166011"/>
    <lineage>
        <taxon>Eukaryota</taxon>
        <taxon>Metazoa</taxon>
        <taxon>Ecdysozoa</taxon>
        <taxon>Nematoda</taxon>
        <taxon>Chromadorea</taxon>
        <taxon>Rhabditida</taxon>
        <taxon>Tylenchina</taxon>
        <taxon>Tylenchomorpha</taxon>
        <taxon>Sphaerularioidea</taxon>
        <taxon>Anguinidae</taxon>
        <taxon>Anguininae</taxon>
        <taxon>Ditylenchus</taxon>
    </lineage>
</organism>
<accession>A0A915EPD3</accession>
<evidence type="ECO:0000313" key="2">
    <source>
        <dbReference type="WBParaSite" id="jg7520"/>
    </source>
</evidence>
<reference evidence="2" key="1">
    <citation type="submission" date="2022-11" db="UniProtKB">
        <authorList>
            <consortium name="WormBaseParasite"/>
        </authorList>
    </citation>
    <scope>IDENTIFICATION</scope>
</reference>
<keyword evidence="1" id="KW-1185">Reference proteome</keyword>
<sequence length="285" mass="32074">MERKKQGQIKKMVAVAEKSTTLQKHKWLNVNINDAGDYQPNDLNLPAMLWARPEGAKGYINDSPITEVGATSCQILGRGLRKSPVWPLQRIYCSPALRSVQSAVEIAKGIHKPVEICVEPALYDFLGWYKTMPSLLSIIDLQRFQLSVNPEYDPSKSVKELRSLVGKETVDGFYARVSKTVESIVKRESDLSHFCIVSHAPVLDAAIKFLKGSPSSTVNEVDFLHMGTYYPYVSTVTFANNKDEWSYVHDPFPPFCYLGTTNRVNAKFVERTTVKEAVAGKERQR</sequence>
<dbReference type="WBParaSite" id="jg7520">
    <property type="protein sequence ID" value="jg7520"/>
    <property type="gene ID" value="jg7520"/>
</dbReference>